<accession>A0A9D4ULF7</accession>
<organism evidence="11 13">
    <name type="scientific">Adiantum capillus-veneris</name>
    <name type="common">Maidenhair fern</name>
    <dbReference type="NCBI Taxonomy" id="13818"/>
    <lineage>
        <taxon>Eukaryota</taxon>
        <taxon>Viridiplantae</taxon>
        <taxon>Streptophyta</taxon>
        <taxon>Embryophyta</taxon>
        <taxon>Tracheophyta</taxon>
        <taxon>Polypodiopsida</taxon>
        <taxon>Polypodiidae</taxon>
        <taxon>Polypodiales</taxon>
        <taxon>Pteridineae</taxon>
        <taxon>Pteridaceae</taxon>
        <taxon>Vittarioideae</taxon>
        <taxon>Adiantum</taxon>
    </lineage>
</organism>
<comment type="subcellular location">
    <subcellularLocation>
        <location evidence="1 7">Nucleus</location>
    </subcellularLocation>
</comment>
<dbReference type="CDD" id="cd19821">
    <property type="entry name" value="Bbox1_BBX-like"/>
    <property type="match status" value="1"/>
</dbReference>
<feature type="domain" description="B box-type" evidence="9">
    <location>
        <begin position="25"/>
        <end position="72"/>
    </location>
</feature>
<protein>
    <submittedName>
        <fullName evidence="11">Uncharacterized protein</fullName>
    </submittedName>
</protein>
<dbReference type="InterPro" id="IPR049808">
    <property type="entry name" value="CONSTANS-like_Bbox1"/>
</dbReference>
<feature type="region of interest" description="Disordered" evidence="8">
    <location>
        <begin position="299"/>
        <end position="323"/>
    </location>
</feature>
<dbReference type="EMBL" id="JABFUD020000015">
    <property type="protein sequence ID" value="KAI5069822.1"/>
    <property type="molecule type" value="Genomic_DNA"/>
</dbReference>
<evidence type="ECO:0000256" key="3">
    <source>
        <dbReference type="ARBA" id="ARBA00022723"/>
    </source>
</evidence>
<evidence type="ECO:0000256" key="5">
    <source>
        <dbReference type="ARBA" id="ARBA00023242"/>
    </source>
</evidence>
<sequence length="586" mass="64666">MADQPDNFCPTASQSAMVGMVIGGRDTRACDVCGKERARWYCAADLAYLCERCDGAVHSANAVAGRHERTRLEPNGAPLHKSRMPATVSLKREASVAVSPHPSAHFNPQKRPRSIRRHKPSSFHASKHVISSSMHASSNYISSDAFKYNNYTGSILASTHGVMIDNPRRSPDFIANINSSELMLSKADVASVKAEPYSPVSIGDQVKVPDHLDDDHILESLFDFRDLQDDDLFLHQVPVYDPLQVLSPTLNDGAEEQEYEEKEEKKPIINDIISSGAACGEANLCSNIHSPELHQAVKESKGISHEGSTDISDEPAPSLEECENGDTDMADPNTDICDLDQLDFDCVLQGNDDDSADDMNHAPSLDMDMDANSHDFIDAYPDHATTEDSTGFAEASYPIAGLTEFDASGGDSPRTWLCKVKEESTPEFEIIDVGGQHGDVCDEVLLRQKLNCHTFCADSPHTANNFKLGLKLNFEDVLSSWSDRGNFWTDGHRPSVVANCLDLLGGCFVPDINGSSSEGSDGHQLLPTLIHKSKRSDGGAREASVLRYREKRRTRLFSKKIRYEVRKLNAEKRPRMKGRFVKRMTI</sequence>
<keyword evidence="6" id="KW-0863">Zinc-finger</keyword>
<dbReference type="InterPro" id="IPR000315">
    <property type="entry name" value="Znf_B-box"/>
</dbReference>
<gene>
    <name evidence="11" type="ORF">GOP47_0015769</name>
    <name evidence="12" type="ORF">GOP47_0016123</name>
</gene>
<proteinExistence type="inferred from homology"/>
<dbReference type="PANTHER" id="PTHR31874">
    <property type="entry name" value="CCT MOTIF FAMILY PROTEIN, EXPRESSED"/>
    <property type="match status" value="1"/>
</dbReference>
<dbReference type="Pfam" id="PF06203">
    <property type="entry name" value="CCT"/>
    <property type="match status" value="1"/>
</dbReference>
<evidence type="ECO:0000256" key="6">
    <source>
        <dbReference type="PROSITE-ProRule" id="PRU00024"/>
    </source>
</evidence>
<feature type="region of interest" description="Disordered" evidence="8">
    <location>
        <begin position="93"/>
        <end position="129"/>
    </location>
</feature>
<feature type="compositionally biased region" description="Basic residues" evidence="8">
    <location>
        <begin position="108"/>
        <end position="127"/>
    </location>
</feature>
<evidence type="ECO:0000313" key="13">
    <source>
        <dbReference type="Proteomes" id="UP000886520"/>
    </source>
</evidence>
<dbReference type="PROSITE" id="PS50119">
    <property type="entry name" value="ZF_BBOX"/>
    <property type="match status" value="1"/>
</dbReference>
<dbReference type="OrthoDB" id="153872at2759"/>
<evidence type="ECO:0000256" key="2">
    <source>
        <dbReference type="ARBA" id="ARBA00010024"/>
    </source>
</evidence>
<evidence type="ECO:0000259" key="10">
    <source>
        <dbReference type="PROSITE" id="PS51017"/>
    </source>
</evidence>
<keyword evidence="4" id="KW-0862">Zinc</keyword>
<dbReference type="SMART" id="SM00336">
    <property type="entry name" value="BBOX"/>
    <property type="match status" value="1"/>
</dbReference>
<dbReference type="InterPro" id="IPR010402">
    <property type="entry name" value="CCT_domain"/>
</dbReference>
<dbReference type="PANTHER" id="PTHR31874:SF1">
    <property type="entry name" value="ZINC FINGER PROTEIN CONSTANS-LIKE 6"/>
    <property type="match status" value="1"/>
</dbReference>
<dbReference type="GO" id="GO:0006355">
    <property type="term" value="P:regulation of DNA-templated transcription"/>
    <property type="evidence" value="ECO:0007669"/>
    <property type="project" value="TreeGrafter"/>
</dbReference>
<evidence type="ECO:0000256" key="4">
    <source>
        <dbReference type="ARBA" id="ARBA00022833"/>
    </source>
</evidence>
<evidence type="ECO:0000259" key="9">
    <source>
        <dbReference type="PROSITE" id="PS50119"/>
    </source>
</evidence>
<dbReference type="EMBL" id="JABFUD020000015">
    <property type="protein sequence ID" value="KAI5069468.1"/>
    <property type="molecule type" value="Genomic_DNA"/>
</dbReference>
<dbReference type="GO" id="GO:0005634">
    <property type="term" value="C:nucleus"/>
    <property type="evidence" value="ECO:0007669"/>
    <property type="project" value="UniProtKB-SubCell"/>
</dbReference>
<name>A0A9D4ULF7_ADICA</name>
<evidence type="ECO:0000313" key="12">
    <source>
        <dbReference type="EMBL" id="KAI5069822.1"/>
    </source>
</evidence>
<evidence type="ECO:0000256" key="1">
    <source>
        <dbReference type="ARBA" id="ARBA00004123"/>
    </source>
</evidence>
<dbReference type="Pfam" id="PF00643">
    <property type="entry name" value="zf-B_box"/>
    <property type="match status" value="1"/>
</dbReference>
<feature type="compositionally biased region" description="Basic and acidic residues" evidence="8">
    <location>
        <begin position="299"/>
        <end position="308"/>
    </location>
</feature>
<evidence type="ECO:0000313" key="11">
    <source>
        <dbReference type="EMBL" id="KAI5069468.1"/>
    </source>
</evidence>
<dbReference type="Proteomes" id="UP000886520">
    <property type="component" value="Chromosome 15"/>
</dbReference>
<feature type="domain" description="CCT" evidence="10">
    <location>
        <begin position="541"/>
        <end position="583"/>
    </location>
</feature>
<comment type="similarity">
    <text evidence="2">Belongs to the CONSTANS family.</text>
</comment>
<keyword evidence="5 7" id="KW-0539">Nucleus</keyword>
<dbReference type="GO" id="GO:0008270">
    <property type="term" value="F:zinc ion binding"/>
    <property type="evidence" value="ECO:0007669"/>
    <property type="project" value="UniProtKB-KW"/>
</dbReference>
<dbReference type="PROSITE" id="PS51017">
    <property type="entry name" value="CCT"/>
    <property type="match status" value="1"/>
</dbReference>
<evidence type="ECO:0000256" key="7">
    <source>
        <dbReference type="PROSITE-ProRule" id="PRU00357"/>
    </source>
</evidence>
<comment type="caution">
    <text evidence="11">The sequence shown here is derived from an EMBL/GenBank/DDBJ whole genome shotgun (WGS) entry which is preliminary data.</text>
</comment>
<reference evidence="11" key="1">
    <citation type="submission" date="2021-01" db="EMBL/GenBank/DDBJ databases">
        <title>Adiantum capillus-veneris genome.</title>
        <authorList>
            <person name="Fang Y."/>
            <person name="Liao Q."/>
        </authorList>
    </citation>
    <scope>NUCLEOTIDE SEQUENCE</scope>
    <source>
        <strain evidence="11">H3</strain>
        <tissue evidence="11">Leaf</tissue>
    </source>
</reference>
<dbReference type="InterPro" id="IPR052453">
    <property type="entry name" value="CONSTANS-like_ZF"/>
</dbReference>
<evidence type="ECO:0000256" key="8">
    <source>
        <dbReference type="SAM" id="MobiDB-lite"/>
    </source>
</evidence>
<keyword evidence="3" id="KW-0479">Metal-binding</keyword>
<dbReference type="AlphaFoldDB" id="A0A9D4ULF7"/>
<keyword evidence="13" id="KW-1185">Reference proteome</keyword>